<keyword evidence="9" id="KW-0067">ATP-binding</keyword>
<comment type="subcellular location">
    <subcellularLocation>
        <location evidence="2">Cytoplasm</location>
    </subcellularLocation>
    <subcellularLocation>
        <location evidence="1">Nucleus</location>
    </subcellularLocation>
</comment>
<dbReference type="PANTHER" id="PTHR43788:SF8">
    <property type="entry name" value="DNA-BINDING PROTEIN SMUBP-2"/>
    <property type="match status" value="1"/>
</dbReference>
<dbReference type="InterPro" id="IPR003593">
    <property type="entry name" value="AAA+_ATPase"/>
</dbReference>
<evidence type="ECO:0000256" key="7">
    <source>
        <dbReference type="ARBA" id="ARBA00022801"/>
    </source>
</evidence>
<reference evidence="13" key="1">
    <citation type="journal article" date="2021" name="Proc. Natl. Acad. Sci. U.S.A.">
        <title>Three genomes in the algal genus Volvox reveal the fate of a haploid sex-determining region after a transition to homothallism.</title>
        <authorList>
            <person name="Yamamoto K."/>
            <person name="Hamaji T."/>
            <person name="Kawai-Toyooka H."/>
            <person name="Matsuzaki R."/>
            <person name="Takahashi F."/>
            <person name="Nishimura Y."/>
            <person name="Kawachi M."/>
            <person name="Noguchi H."/>
            <person name="Minakuchi Y."/>
            <person name="Umen J.G."/>
            <person name="Toyoda A."/>
            <person name="Nozaki H."/>
        </authorList>
    </citation>
    <scope>NUCLEOTIDE SEQUENCE</scope>
    <source>
        <strain evidence="13">NIES-3780</strain>
    </source>
</reference>
<gene>
    <name evidence="13" type="ORF">Vafri_2803</name>
</gene>
<dbReference type="GO" id="GO:0003723">
    <property type="term" value="F:RNA binding"/>
    <property type="evidence" value="ECO:0007669"/>
    <property type="project" value="InterPro"/>
</dbReference>
<comment type="caution">
    <text evidence="13">The sequence shown here is derived from an EMBL/GenBank/DDBJ whole genome shotgun (WGS) entry which is preliminary data.</text>
</comment>
<dbReference type="CDD" id="cd18808">
    <property type="entry name" value="SF1_C_Upf1"/>
    <property type="match status" value="1"/>
</dbReference>
<keyword evidence="7" id="KW-0378">Hydrolase</keyword>
<dbReference type="Pfam" id="PF13086">
    <property type="entry name" value="AAA_11"/>
    <property type="match status" value="1"/>
</dbReference>
<dbReference type="GO" id="GO:0005634">
    <property type="term" value="C:nucleus"/>
    <property type="evidence" value="ECO:0007669"/>
    <property type="project" value="UniProtKB-SubCell"/>
</dbReference>
<evidence type="ECO:0000256" key="2">
    <source>
        <dbReference type="ARBA" id="ARBA00004496"/>
    </source>
</evidence>
<dbReference type="InterPro" id="IPR027417">
    <property type="entry name" value="P-loop_NTPase"/>
</dbReference>
<accession>A0A8J4AU34</accession>
<dbReference type="PANTHER" id="PTHR43788">
    <property type="entry name" value="DNA2/NAM7 HELICASE FAMILY MEMBER"/>
    <property type="match status" value="1"/>
</dbReference>
<evidence type="ECO:0000256" key="6">
    <source>
        <dbReference type="ARBA" id="ARBA00022741"/>
    </source>
</evidence>
<dbReference type="InterPro" id="IPR041679">
    <property type="entry name" value="DNA2/NAM7-like_C"/>
</dbReference>
<dbReference type="InterPro" id="IPR041677">
    <property type="entry name" value="DNA2/NAM7_AAA_11"/>
</dbReference>
<evidence type="ECO:0000256" key="8">
    <source>
        <dbReference type="ARBA" id="ARBA00022806"/>
    </source>
</evidence>
<dbReference type="Proteomes" id="UP000747399">
    <property type="component" value="Unassembled WGS sequence"/>
</dbReference>
<dbReference type="CDD" id="cd18044">
    <property type="entry name" value="DEXXQc_SMUBP2"/>
    <property type="match status" value="1"/>
</dbReference>
<keyword evidence="6" id="KW-0547">Nucleotide-binding</keyword>
<dbReference type="GO" id="GO:0043139">
    <property type="term" value="F:5'-3' DNA helicase activity"/>
    <property type="evidence" value="ECO:0007669"/>
    <property type="project" value="TreeGrafter"/>
</dbReference>
<feature type="region of interest" description="Disordered" evidence="11">
    <location>
        <begin position="37"/>
        <end position="56"/>
    </location>
</feature>
<dbReference type="GO" id="GO:0005737">
    <property type="term" value="C:cytoplasm"/>
    <property type="evidence" value="ECO:0007669"/>
    <property type="project" value="UniProtKB-SubCell"/>
</dbReference>
<comment type="similarity">
    <text evidence="3">Belongs to the DNA2/NAM7 helicase family.</text>
</comment>
<dbReference type="GO" id="GO:0016787">
    <property type="term" value="F:hydrolase activity"/>
    <property type="evidence" value="ECO:0007669"/>
    <property type="project" value="UniProtKB-KW"/>
</dbReference>
<dbReference type="Pfam" id="PF21138">
    <property type="entry name" value="SMUBP-2_HCS1_1B"/>
    <property type="match status" value="1"/>
</dbReference>
<evidence type="ECO:0000256" key="9">
    <source>
        <dbReference type="ARBA" id="ARBA00022840"/>
    </source>
</evidence>
<dbReference type="EMBL" id="BNCO01000003">
    <property type="protein sequence ID" value="GIL45594.1"/>
    <property type="molecule type" value="Genomic_DNA"/>
</dbReference>
<feature type="domain" description="AAA+ ATPase" evidence="12">
    <location>
        <begin position="274"/>
        <end position="500"/>
    </location>
</feature>
<evidence type="ECO:0000256" key="11">
    <source>
        <dbReference type="SAM" id="MobiDB-lite"/>
    </source>
</evidence>
<evidence type="ECO:0000256" key="5">
    <source>
        <dbReference type="ARBA" id="ARBA00022490"/>
    </source>
</evidence>
<dbReference type="GO" id="GO:0005524">
    <property type="term" value="F:ATP binding"/>
    <property type="evidence" value="ECO:0007669"/>
    <property type="project" value="UniProtKB-KW"/>
</dbReference>
<evidence type="ECO:0000256" key="3">
    <source>
        <dbReference type="ARBA" id="ARBA00007913"/>
    </source>
</evidence>
<organism evidence="13 14">
    <name type="scientific">Volvox africanus</name>
    <dbReference type="NCBI Taxonomy" id="51714"/>
    <lineage>
        <taxon>Eukaryota</taxon>
        <taxon>Viridiplantae</taxon>
        <taxon>Chlorophyta</taxon>
        <taxon>core chlorophytes</taxon>
        <taxon>Chlorophyceae</taxon>
        <taxon>CS clade</taxon>
        <taxon>Chlamydomonadales</taxon>
        <taxon>Volvocaceae</taxon>
        <taxon>Volvox</taxon>
    </lineage>
</organism>
<proteinExistence type="inferred from homology"/>
<dbReference type="SMART" id="SM00382">
    <property type="entry name" value="AAA"/>
    <property type="match status" value="1"/>
</dbReference>
<evidence type="ECO:0000259" key="12">
    <source>
        <dbReference type="SMART" id="SM00382"/>
    </source>
</evidence>
<dbReference type="InterPro" id="IPR050534">
    <property type="entry name" value="Coronavir_polyprotein_1ab"/>
</dbReference>
<dbReference type="InterPro" id="IPR047187">
    <property type="entry name" value="SF1_C_Upf1"/>
</dbReference>
<evidence type="ECO:0000313" key="14">
    <source>
        <dbReference type="Proteomes" id="UP000747399"/>
    </source>
</evidence>
<dbReference type="Gene3D" id="3.40.50.300">
    <property type="entry name" value="P-loop containing nucleotide triphosphate hydrolases"/>
    <property type="match status" value="2"/>
</dbReference>
<evidence type="ECO:0000256" key="4">
    <source>
        <dbReference type="ARBA" id="ARBA00012551"/>
    </source>
</evidence>
<keyword evidence="8" id="KW-0347">Helicase</keyword>
<dbReference type="AlphaFoldDB" id="A0A8J4AU34"/>
<keyword evidence="5" id="KW-0963">Cytoplasm</keyword>
<dbReference type="Pfam" id="PF13087">
    <property type="entry name" value="AAA_12"/>
    <property type="match status" value="1"/>
</dbReference>
<name>A0A8J4AU34_9CHLO</name>
<evidence type="ECO:0000256" key="10">
    <source>
        <dbReference type="ARBA" id="ARBA00023242"/>
    </source>
</evidence>
<dbReference type="Gene3D" id="2.40.30.270">
    <property type="match status" value="1"/>
</dbReference>
<keyword evidence="14" id="KW-1185">Reference proteome</keyword>
<sequence length="761" mass="81781">MPKVTVAPPAAGLFSDSDLCEVLRKHLGLDTTGHLSCPPAPSGRSGGNVGAGVHNQDEPATVEAFVELTRRLIDMERAAEIEQANVETSLCSPEAAQSRGRALLNLRLDDVEGGLLGRTLLTLVSNKGYGAGGALADLPPHKFGPHDVVALRPSRGPVDGPPVVSGVIYRIRETSIVIAVDEAPEDGLDQPLRLDKLANEVTYQRLFGTLEVLLRVRSGTAATPDGRLLPGSSIVDVVFGRREPRLADAVPVWDPFNHGLDASQRAAVALALGSQDIALVHGPPGTGKTTAVVEIILQEVARGSRVLATAASNIAVDNLVERLVKAAAKLKLVRLGHPARLLPQVLDSSLEAHVLRSDSSALARDCRAEIKDINCRLLKLGPRDRAERRALRGDLRRLAKEERQRQEAAVVEVIKGAQVVCCTLTGAAHRQLESELFDVAVVDEAAQALEAATWSALLRARRAVLAGDHLQLPPTIVSDEAAKMGMARTLFERLQLKLPSASAMLTVQYRMNKVIMQWSSDELYEGRLTAHDSVAQHTLEDILGTPSTQATPTVRKVGTNTFRVTSGKKTSSKGKHVKVAAPSVATLSGCGQVEDVGLFPVLLLVDTAGCGFEEQQEAEGSSYANFGEAKAVMVYVRRLVNRGIAAHNIGVITPYNAQVALIKELRQGHDLAALEVSSVDGFQGREKEAIVISMVRSNEAGEVGFLSDRRRMNVAVTRARRHCAVVCDSETVSHDDFLKRLVDYFTEHGEYRSAAELVPDA</sequence>
<keyword evidence="10" id="KW-0539">Nucleus</keyword>
<dbReference type="SUPFAM" id="SSF52540">
    <property type="entry name" value="P-loop containing nucleoside triphosphate hydrolases"/>
    <property type="match status" value="1"/>
</dbReference>
<dbReference type="InterPro" id="IPR048761">
    <property type="entry name" value="SMUBP-2_HCS1_1B"/>
</dbReference>
<evidence type="ECO:0000313" key="13">
    <source>
        <dbReference type="EMBL" id="GIL45594.1"/>
    </source>
</evidence>
<protein>
    <recommendedName>
        <fullName evidence="4">DNA helicase</fullName>
        <ecNumber evidence="4">3.6.4.12</ecNumber>
    </recommendedName>
</protein>
<dbReference type="EC" id="3.6.4.12" evidence="4"/>
<evidence type="ECO:0000256" key="1">
    <source>
        <dbReference type="ARBA" id="ARBA00004123"/>
    </source>
</evidence>